<evidence type="ECO:0000256" key="1">
    <source>
        <dbReference type="SAM" id="Phobius"/>
    </source>
</evidence>
<feature type="transmembrane region" description="Helical" evidence="1">
    <location>
        <begin position="24"/>
        <end position="45"/>
    </location>
</feature>
<keyword evidence="1" id="KW-1133">Transmembrane helix</keyword>
<comment type="caution">
    <text evidence="2">The sequence shown here is derived from an EMBL/GenBank/DDBJ whole genome shotgun (WGS) entry which is preliminary data.</text>
</comment>
<organism evidence="2 3">
    <name type="scientific">Kitasatospora phosalacinea</name>
    <dbReference type="NCBI Taxonomy" id="2065"/>
    <lineage>
        <taxon>Bacteria</taxon>
        <taxon>Bacillati</taxon>
        <taxon>Actinomycetota</taxon>
        <taxon>Actinomycetes</taxon>
        <taxon>Kitasatosporales</taxon>
        <taxon>Streptomycetaceae</taxon>
        <taxon>Kitasatospora</taxon>
    </lineage>
</organism>
<reference evidence="2" key="1">
    <citation type="submission" date="2023-02" db="EMBL/GenBank/DDBJ databases">
        <title>Kitasatospora phosalacinea NBRC 14362.</title>
        <authorList>
            <person name="Ichikawa N."/>
            <person name="Sato H."/>
            <person name="Tonouchi N."/>
        </authorList>
    </citation>
    <scope>NUCLEOTIDE SEQUENCE</scope>
    <source>
        <strain evidence="2">NBRC 14362</strain>
    </source>
</reference>
<dbReference type="OrthoDB" id="9945788at2"/>
<accession>A0A9W6PNJ2</accession>
<dbReference type="EMBL" id="BSRX01000050">
    <property type="protein sequence ID" value="GLW58292.1"/>
    <property type="molecule type" value="Genomic_DNA"/>
</dbReference>
<dbReference type="Proteomes" id="UP001165143">
    <property type="component" value="Unassembled WGS sequence"/>
</dbReference>
<keyword evidence="1" id="KW-0812">Transmembrane</keyword>
<keyword evidence="1" id="KW-0472">Membrane</keyword>
<evidence type="ECO:0000313" key="3">
    <source>
        <dbReference type="Proteomes" id="UP001165143"/>
    </source>
</evidence>
<evidence type="ECO:0000313" key="2">
    <source>
        <dbReference type="EMBL" id="GLW58292.1"/>
    </source>
</evidence>
<sequence>MPTHSTPLPVVGPRHATPPGRDRLSAFLTASWAALHLPVIVLLGLSAHHQAEACFPPVATAPDLLVT</sequence>
<dbReference type="RefSeq" id="WP_033256408.1">
    <property type="nucleotide sequence ID" value="NZ_BSRX01000050.1"/>
</dbReference>
<name>A0A9W6PNJ2_9ACTN</name>
<dbReference type="AlphaFoldDB" id="A0A9W6PNJ2"/>
<proteinExistence type="predicted"/>
<protein>
    <submittedName>
        <fullName evidence="2">Uncharacterized protein</fullName>
    </submittedName>
</protein>
<gene>
    <name evidence="2" type="ORF">Kpho01_63030</name>
</gene>